<accession>A0A7T7HJE3</accession>
<dbReference type="InterPro" id="IPR029065">
    <property type="entry name" value="Enolase_C-like"/>
</dbReference>
<protein>
    <submittedName>
        <fullName evidence="2">Mandelate racemase</fullName>
    </submittedName>
</protein>
<dbReference type="Pfam" id="PF13378">
    <property type="entry name" value="MR_MLE_C"/>
    <property type="match status" value="1"/>
</dbReference>
<feature type="domain" description="Mandelate racemase/muconate lactonizing enzyme C-terminal" evidence="1">
    <location>
        <begin position="206"/>
        <end position="306"/>
    </location>
</feature>
<dbReference type="KEGG" id="mlut:JET14_18740"/>
<organism evidence="2 3">
    <name type="scientific">Martelella lutilitoris</name>
    <dbReference type="NCBI Taxonomy" id="2583532"/>
    <lineage>
        <taxon>Bacteria</taxon>
        <taxon>Pseudomonadati</taxon>
        <taxon>Pseudomonadota</taxon>
        <taxon>Alphaproteobacteria</taxon>
        <taxon>Hyphomicrobiales</taxon>
        <taxon>Aurantimonadaceae</taxon>
        <taxon>Martelella</taxon>
    </lineage>
</organism>
<dbReference type="SUPFAM" id="SSF51604">
    <property type="entry name" value="Enolase C-terminal domain-like"/>
    <property type="match status" value="1"/>
</dbReference>
<gene>
    <name evidence="2" type="ORF">JET14_18740</name>
</gene>
<dbReference type="SMART" id="SM00922">
    <property type="entry name" value="MR_MLE"/>
    <property type="match status" value="1"/>
</dbReference>
<evidence type="ECO:0000259" key="1">
    <source>
        <dbReference type="SMART" id="SM00922"/>
    </source>
</evidence>
<dbReference type="AlphaFoldDB" id="A0A7T7HJE3"/>
<evidence type="ECO:0000313" key="3">
    <source>
        <dbReference type="Proteomes" id="UP000596083"/>
    </source>
</evidence>
<dbReference type="Gene3D" id="3.20.20.120">
    <property type="entry name" value="Enolase-like C-terminal domain"/>
    <property type="match status" value="1"/>
</dbReference>
<dbReference type="RefSeq" id="WP_200335525.1">
    <property type="nucleotide sequence ID" value="NZ_CP066786.1"/>
</dbReference>
<name>A0A7T7HJE3_9HYPH</name>
<dbReference type="InterPro" id="IPR013342">
    <property type="entry name" value="Mandelate_racemase_C"/>
</dbReference>
<dbReference type="EMBL" id="CP066786">
    <property type="protein sequence ID" value="QQM30278.1"/>
    <property type="molecule type" value="Genomic_DNA"/>
</dbReference>
<dbReference type="InterPro" id="IPR036849">
    <property type="entry name" value="Enolase-like_C_sf"/>
</dbReference>
<proteinExistence type="predicted"/>
<evidence type="ECO:0000313" key="2">
    <source>
        <dbReference type="EMBL" id="QQM30278.1"/>
    </source>
</evidence>
<reference evidence="2 3" key="1">
    <citation type="submission" date="2020-12" db="EMBL/GenBank/DDBJ databases">
        <authorList>
            <person name="Zheng R.K."/>
            <person name="Sun C.M."/>
        </authorList>
    </citation>
    <scope>NUCLEOTIDE SEQUENCE [LARGE SCALE GENOMIC DNA]</scope>
    <source>
        <strain evidence="2 3">ZRK001</strain>
    </source>
</reference>
<sequence length="452" mass="48633">MTDAPRLEVNAVSFATRRVRFRLPFHFGNSVVTETEEGVVSLTITVGGKRAEGRSAQLLVPRWFDKRAVRSNDETVADLRLSLEIACRLAETISGETIGEATTRLRAGTEAAMPAGTPRLAAHFGPALVEMALIDALCFAFGLNFTQAARADLFGVAAMTAPDIAPQTITATLARIAPLPAITPRQTIGFDAPLTAEAVTTDMPEDSRPVSLEAIIRATGIRAFKIKLKGDPDADIDRLSAIARIVGAMDGLRVTLDANEQYSAARFAGFLDRLVADEALSSFREAIAFIEQPFDREEALAQDITPEIGRFPLIIDESDDHDGAFASALERGWSGTSIKSCKGVLRALLNFCRVQAARAEGRRVFISAEDLTCQPGLCWQQDTLVAATLGLADVERNGHHFAGGMQGCDDLQKARLLAAHPDIYTKQNSQIGLRIIDGTIAVGSLFVPGFGR</sequence>
<dbReference type="Proteomes" id="UP000596083">
    <property type="component" value="Chromosome"/>
</dbReference>